<dbReference type="OrthoDB" id="9802114at2"/>
<dbReference type="InterPro" id="IPR051257">
    <property type="entry name" value="Diverse_CBS-Domain"/>
</dbReference>
<evidence type="ECO:0000259" key="3">
    <source>
        <dbReference type="PROSITE" id="PS51371"/>
    </source>
</evidence>
<dbReference type="Pfam" id="PF00571">
    <property type="entry name" value="CBS"/>
    <property type="match status" value="2"/>
</dbReference>
<sequence length="139" mass="15315">MRRIPRIKTVMTPFPYSIAPSASLDDAQAMMRDHDIRHLPVCEDHVVVGVLSDRELRVGLALTDRIALTVAEICLKAPLLVDLEQRLDDVATLMATHRVGSAIVMRGDKLSGILTTTDVCRLLAELLREVGSEEDDDVA</sequence>
<dbReference type="PANTHER" id="PTHR43080:SF2">
    <property type="entry name" value="CBS DOMAIN-CONTAINING PROTEIN"/>
    <property type="match status" value="1"/>
</dbReference>
<feature type="domain" description="CBS" evidence="3">
    <location>
        <begin position="74"/>
        <end position="130"/>
    </location>
</feature>
<dbReference type="InterPro" id="IPR000644">
    <property type="entry name" value="CBS_dom"/>
</dbReference>
<proteinExistence type="predicted"/>
<protein>
    <submittedName>
        <fullName evidence="4">Hypoxic response protein 1</fullName>
    </submittedName>
</protein>
<dbReference type="RefSeq" id="WP_106090632.1">
    <property type="nucleotide sequence ID" value="NZ_PVNL01000070.1"/>
</dbReference>
<gene>
    <name evidence="4" type="primary">hrp1_1</name>
    <name evidence="4" type="ORF">ENSA7_36580</name>
</gene>
<accession>A0A2S9YNH2</accession>
<comment type="caution">
    <text evidence="4">The sequence shown here is derived from an EMBL/GenBank/DDBJ whole genome shotgun (WGS) entry which is preliminary data.</text>
</comment>
<dbReference type="SUPFAM" id="SSF54631">
    <property type="entry name" value="CBS-domain pair"/>
    <property type="match status" value="1"/>
</dbReference>
<dbReference type="SMART" id="SM00116">
    <property type="entry name" value="CBS"/>
    <property type="match status" value="2"/>
</dbReference>
<keyword evidence="1 2" id="KW-0129">CBS domain</keyword>
<evidence type="ECO:0000313" key="5">
    <source>
        <dbReference type="Proteomes" id="UP000238823"/>
    </source>
</evidence>
<organism evidence="4 5">
    <name type="scientific">Enhygromyxa salina</name>
    <dbReference type="NCBI Taxonomy" id="215803"/>
    <lineage>
        <taxon>Bacteria</taxon>
        <taxon>Pseudomonadati</taxon>
        <taxon>Myxococcota</taxon>
        <taxon>Polyangia</taxon>
        <taxon>Nannocystales</taxon>
        <taxon>Nannocystaceae</taxon>
        <taxon>Enhygromyxa</taxon>
    </lineage>
</organism>
<dbReference type="PROSITE" id="PS51371">
    <property type="entry name" value="CBS"/>
    <property type="match status" value="2"/>
</dbReference>
<evidence type="ECO:0000256" key="1">
    <source>
        <dbReference type="ARBA" id="ARBA00023122"/>
    </source>
</evidence>
<feature type="domain" description="CBS" evidence="3">
    <location>
        <begin position="11"/>
        <end position="68"/>
    </location>
</feature>
<dbReference type="PANTHER" id="PTHR43080">
    <property type="entry name" value="CBS DOMAIN-CONTAINING PROTEIN CBSX3, MITOCHONDRIAL"/>
    <property type="match status" value="1"/>
</dbReference>
<dbReference type="AlphaFoldDB" id="A0A2S9YNH2"/>
<dbReference type="Proteomes" id="UP000238823">
    <property type="component" value="Unassembled WGS sequence"/>
</dbReference>
<evidence type="ECO:0000313" key="4">
    <source>
        <dbReference type="EMBL" id="PRQ06637.1"/>
    </source>
</evidence>
<dbReference type="EMBL" id="PVNL01000070">
    <property type="protein sequence ID" value="PRQ06637.1"/>
    <property type="molecule type" value="Genomic_DNA"/>
</dbReference>
<name>A0A2S9YNH2_9BACT</name>
<dbReference type="Gene3D" id="3.10.580.10">
    <property type="entry name" value="CBS-domain"/>
    <property type="match status" value="1"/>
</dbReference>
<reference evidence="4 5" key="1">
    <citation type="submission" date="2018-03" db="EMBL/GenBank/DDBJ databases">
        <title>Draft Genome Sequences of the Obligatory Marine Myxobacteria Enhygromyxa salina SWB007.</title>
        <authorList>
            <person name="Poehlein A."/>
            <person name="Moghaddam J.A."/>
            <person name="Harms H."/>
            <person name="Alanjari M."/>
            <person name="Koenig G.M."/>
            <person name="Daniel R."/>
            <person name="Schaeberle T.F."/>
        </authorList>
    </citation>
    <scope>NUCLEOTIDE SEQUENCE [LARGE SCALE GENOMIC DNA]</scope>
    <source>
        <strain evidence="4 5">SWB007</strain>
    </source>
</reference>
<dbReference type="InterPro" id="IPR046342">
    <property type="entry name" value="CBS_dom_sf"/>
</dbReference>
<evidence type="ECO:0000256" key="2">
    <source>
        <dbReference type="PROSITE-ProRule" id="PRU00703"/>
    </source>
</evidence>